<evidence type="ECO:0000313" key="1">
    <source>
        <dbReference type="EMBL" id="AXY74626.1"/>
    </source>
</evidence>
<dbReference type="Pfam" id="PF08651">
    <property type="entry name" value="DASH_Duo1"/>
    <property type="match status" value="1"/>
</dbReference>
<reference evidence="1 2" key="1">
    <citation type="submission" date="2018-09" db="EMBL/GenBank/DDBJ databases">
        <title>Genome sequencing of strain 6GH32-13.</title>
        <authorList>
            <person name="Weon H.-Y."/>
            <person name="Heo J."/>
            <person name="Kwon S.-W."/>
        </authorList>
    </citation>
    <scope>NUCLEOTIDE SEQUENCE [LARGE SCALE GENOMIC DNA]</scope>
    <source>
        <strain evidence="1 2">5GH32-13</strain>
    </source>
</reference>
<dbReference type="GO" id="GO:0072686">
    <property type="term" value="C:mitotic spindle"/>
    <property type="evidence" value="ECO:0007669"/>
    <property type="project" value="InterPro"/>
</dbReference>
<name>A0A3B7MNS5_9BACT</name>
<keyword evidence="2" id="KW-1185">Reference proteome</keyword>
<protein>
    <submittedName>
        <fullName evidence="1">Uncharacterized protein</fullName>
    </submittedName>
</protein>
<dbReference type="InterPro" id="IPR013960">
    <property type="entry name" value="DASH_Duo1"/>
</dbReference>
<dbReference type="Proteomes" id="UP000263900">
    <property type="component" value="Chromosome"/>
</dbReference>
<organism evidence="1 2">
    <name type="scientific">Paraflavitalea soli</name>
    <dbReference type="NCBI Taxonomy" id="2315862"/>
    <lineage>
        <taxon>Bacteria</taxon>
        <taxon>Pseudomonadati</taxon>
        <taxon>Bacteroidota</taxon>
        <taxon>Chitinophagia</taxon>
        <taxon>Chitinophagales</taxon>
        <taxon>Chitinophagaceae</taxon>
        <taxon>Paraflavitalea</taxon>
    </lineage>
</organism>
<sequence length="108" mass="12109">MPGGHIQPLKALTDADMAKVLAACGTSQNLLQKWASILRQTAYIRSLIIQFSIYASQIPVPLCDVTLTLLITYNTLKCTVPLLPSGYHVRRKICAAQWHRTMDNDQRQ</sequence>
<gene>
    <name evidence="1" type="ORF">D3H65_11815</name>
</gene>
<dbReference type="EMBL" id="CP032157">
    <property type="protein sequence ID" value="AXY74626.1"/>
    <property type="molecule type" value="Genomic_DNA"/>
</dbReference>
<proteinExistence type="predicted"/>
<dbReference type="KEGG" id="pseg:D3H65_11815"/>
<accession>A0A3B7MNS5</accession>
<dbReference type="AlphaFoldDB" id="A0A3B7MNS5"/>
<evidence type="ECO:0000313" key="2">
    <source>
        <dbReference type="Proteomes" id="UP000263900"/>
    </source>
</evidence>